<gene>
    <name evidence="10" type="ORF">BA92_06085</name>
    <name evidence="9" type="ORF">IE90_12130</name>
</gene>
<comment type="caution">
    <text evidence="10">The sequence shown here is derived from an EMBL/GenBank/DDBJ whole genome shotgun (WGS) entry which is preliminary data.</text>
</comment>
<evidence type="ECO:0000256" key="4">
    <source>
        <dbReference type="ARBA" id="ARBA00022692"/>
    </source>
</evidence>
<evidence type="ECO:0000313" key="11">
    <source>
        <dbReference type="Proteomes" id="UP000031937"/>
    </source>
</evidence>
<evidence type="ECO:0000256" key="1">
    <source>
        <dbReference type="ARBA" id="ARBA00004571"/>
    </source>
</evidence>
<accession>A0A0C3MHG7</accession>
<dbReference type="AlphaFoldDB" id="A0A0C3MHG7"/>
<evidence type="ECO:0000259" key="8">
    <source>
        <dbReference type="Pfam" id="PF07715"/>
    </source>
</evidence>
<evidence type="ECO:0000313" key="12">
    <source>
        <dbReference type="Proteomes" id="UP000031980"/>
    </source>
</evidence>
<dbReference type="Gene3D" id="2.40.170.20">
    <property type="entry name" value="TonB-dependent receptor, beta-barrel domain"/>
    <property type="match status" value="1"/>
</dbReference>
<evidence type="ECO:0000256" key="2">
    <source>
        <dbReference type="ARBA" id="ARBA00022448"/>
    </source>
</evidence>
<dbReference type="PROSITE" id="PS52016">
    <property type="entry name" value="TONB_DEPENDENT_REC_3"/>
    <property type="match status" value="1"/>
</dbReference>
<dbReference type="SUPFAM" id="SSF56935">
    <property type="entry name" value="Porins"/>
    <property type="match status" value="1"/>
</dbReference>
<keyword evidence="12" id="KW-1185">Reference proteome</keyword>
<dbReference type="SUPFAM" id="SSF49464">
    <property type="entry name" value="Carboxypeptidase regulatory domain-like"/>
    <property type="match status" value="1"/>
</dbReference>
<keyword evidence="4 7" id="KW-0812">Transmembrane</keyword>
<dbReference type="Gene3D" id="2.170.130.10">
    <property type="entry name" value="TonB-dependent receptor, plug domain"/>
    <property type="match status" value="1"/>
</dbReference>
<dbReference type="InterPro" id="IPR023996">
    <property type="entry name" value="TonB-dep_OMP_SusC/RagA"/>
</dbReference>
<dbReference type="Proteomes" id="UP000031937">
    <property type="component" value="Unassembled WGS sequence"/>
</dbReference>
<evidence type="ECO:0000313" key="9">
    <source>
        <dbReference type="EMBL" id="KIO43839.1"/>
    </source>
</evidence>
<dbReference type="InterPro" id="IPR023997">
    <property type="entry name" value="TonB-dep_OMP_SusC/RagA_CS"/>
</dbReference>
<reference evidence="10 12" key="1">
    <citation type="submission" date="2014-07" db="EMBL/GenBank/DDBJ databases">
        <title>Porphyromonadaceae bacterium OUH 308042 = ATCC BAA-2681 = DSM 28342 draft genome.</title>
        <authorList>
            <person name="Sydenham T.V."/>
            <person name="Hasman H."/>
            <person name="Justensen U.S."/>
        </authorList>
    </citation>
    <scope>NUCLEOTIDE SEQUENCE [LARGE SCALE GENOMIC DNA]</scope>
    <source>
        <strain evidence="10 12">OUH 308042</strain>
    </source>
</reference>
<dbReference type="InterPro" id="IPR036942">
    <property type="entry name" value="Beta-barrel_TonB_sf"/>
</dbReference>
<dbReference type="Pfam" id="PF13715">
    <property type="entry name" value="CarbopepD_reg_2"/>
    <property type="match status" value="1"/>
</dbReference>
<reference evidence="9 11" key="2">
    <citation type="submission" date="2014-07" db="EMBL/GenBank/DDBJ databases">
        <title>Porphyromonadaceae bacterium OUH 334697 = ATCC BAA-2682 = DSM 28341 draft genome.</title>
        <authorList>
            <person name="Sydenham T.V."/>
            <person name="Hasman H."/>
            <person name="Justesen U.S."/>
        </authorList>
    </citation>
    <scope>NUCLEOTIDE SEQUENCE [LARGE SCALE GENOMIC DNA]</scope>
    <source>
        <strain evidence="9 11">OUH 334697</strain>
    </source>
</reference>
<evidence type="ECO:0000313" key="10">
    <source>
        <dbReference type="EMBL" id="KIO46003.1"/>
    </source>
</evidence>
<dbReference type="Gene3D" id="2.60.40.1120">
    <property type="entry name" value="Carboxypeptidase-like, regulatory domain"/>
    <property type="match status" value="1"/>
</dbReference>
<comment type="subcellular location">
    <subcellularLocation>
        <location evidence="1 7">Cell outer membrane</location>
        <topology evidence="1 7">Multi-pass membrane protein</topology>
    </subcellularLocation>
</comment>
<dbReference type="InterPro" id="IPR037066">
    <property type="entry name" value="Plug_dom_sf"/>
</dbReference>
<dbReference type="InterPro" id="IPR039426">
    <property type="entry name" value="TonB-dep_rcpt-like"/>
</dbReference>
<proteinExistence type="inferred from homology"/>
<protein>
    <submittedName>
        <fullName evidence="10">Membrane protein</fullName>
    </submittedName>
</protein>
<dbReference type="EMBL" id="JPIT01000031">
    <property type="protein sequence ID" value="KIO43839.1"/>
    <property type="molecule type" value="Genomic_DNA"/>
</dbReference>
<evidence type="ECO:0000256" key="6">
    <source>
        <dbReference type="ARBA" id="ARBA00023237"/>
    </source>
</evidence>
<keyword evidence="3 7" id="KW-1134">Transmembrane beta strand</keyword>
<dbReference type="Pfam" id="PF07715">
    <property type="entry name" value="Plug"/>
    <property type="match status" value="1"/>
</dbReference>
<keyword evidence="6 7" id="KW-0998">Cell outer membrane</keyword>
<sequence length="1145" mass="128820">MKKSGQKGLYRQTRKKFLLIMKLTTVLLLATFLSVSGSILAQKTTIKVENVDLKEVFKEIKQKMGYTFIFNERVVNKAGKISVNITSDDVKLIMDRCLEGTSLGYYIQDEVIVILTKADQLARQVKESLKIMGKVVDKDGLAVPGVTVLLRGTRIGTAADKNGLFSLEVPKMDSVVLEFSFVGMKKKTVVVKDTGKEIKPLHVVMEEDEKELTEVVVTGMFNRRKEGFTGSAVTVKGEDIKKFSTTNIAKALSAIDPSFRIMDDIVNGSNPNRLPDLRMRGQATLPGGSNAGTSADMVTLQGEYDTYPNKPLLILDGFEIGLQTMVDMDPDRVESITLLKDAAATAIYGSRAANGVIVIESKTPKEGRLWVTYGGNVRIETPDLSDYNLMNAAEKLAVELKAGVYDNTASLEELERYQAKLREVRRGVNTYWLDKPLRTAVQHRHALTLEGGDRALRYKLYFGANFTPGVMKGSKRNTMTGSLDLQYRFKKVLLKNSITVDNSLGDESPWGDFSEYTKLNPYLRPYGSNGEIVKRLDSFDNQFRGYESTSYPNPMYDATLHTKNRTTNFGVREQFSVEYNPTDDVRLTGAFSLSKDNGKTDVFRPAQHTAFDKEKDPTKKGDFRRTQRENLSYSLDLTASYNKLFGQVHYVTANARMSVQESRNESYGAYVTGFPNENMDDILFGKKYNEKMTGTENTSRLIGWVGSFGYSYNYKYSVDFNIRLDGSSQFGKDNRFAPFWSAGLRWDVKKEQFMSRIGFVSDFVIRGSYGVTGTQGFAPYQSRELYSYGELLKPYVSSDGTGVELVAMPNEKLKWQQTDTWNLALELGILKGRITARAEYFQKLTKNSLTQITLAPSLGFASYPENMGTLENKGVELNISFIPYQNPAKAAYWVISLNGSHNTDKLKKISEAMRNMNRVNSDQMSDIEIAKKNGYKPLPHYEEGESINRIWVVRSLGIDPSTGAEIFMKRNGEMTGKWEAVDLVPCGNTEPKWQGNINSSFTYKGFGVNVSFRYKFGGQIYNQTLVDKVENADLMYNADKRVLNLRWDEVGLAARYKGLSRGVNGAATKASSRFIMDENTFQMGSLSLSYRMDKTNAKYIDRWGLSSVGMTFNMEDLFYLSTVKQERGLSYPFARQFSFSLNVAF</sequence>
<comment type="similarity">
    <text evidence="7">Belongs to the TonB-dependent receptor family.</text>
</comment>
<dbReference type="GO" id="GO:0009279">
    <property type="term" value="C:cell outer membrane"/>
    <property type="evidence" value="ECO:0007669"/>
    <property type="project" value="UniProtKB-SubCell"/>
</dbReference>
<evidence type="ECO:0000256" key="3">
    <source>
        <dbReference type="ARBA" id="ARBA00022452"/>
    </source>
</evidence>
<keyword evidence="5 7" id="KW-0472">Membrane</keyword>
<keyword evidence="2 7" id="KW-0813">Transport</keyword>
<dbReference type="NCBIfam" id="TIGR04056">
    <property type="entry name" value="OMP_RagA_SusC"/>
    <property type="match status" value="1"/>
</dbReference>
<dbReference type="EMBL" id="JPIU01000037">
    <property type="protein sequence ID" value="KIO46003.1"/>
    <property type="molecule type" value="Genomic_DNA"/>
</dbReference>
<feature type="domain" description="TonB-dependent receptor plug" evidence="8">
    <location>
        <begin position="229"/>
        <end position="356"/>
    </location>
</feature>
<name>A0A0C3MHG7_9PORP</name>
<evidence type="ECO:0000256" key="5">
    <source>
        <dbReference type="ARBA" id="ARBA00023136"/>
    </source>
</evidence>
<dbReference type="Proteomes" id="UP000031980">
    <property type="component" value="Unassembled WGS sequence"/>
</dbReference>
<dbReference type="InterPro" id="IPR012910">
    <property type="entry name" value="Plug_dom"/>
</dbReference>
<dbReference type="InterPro" id="IPR008969">
    <property type="entry name" value="CarboxyPept-like_regulatory"/>
</dbReference>
<organism evidence="10 12">
    <name type="scientific">Sanguibacteroides justesenii</name>
    <dbReference type="NCBI Taxonomy" id="1547597"/>
    <lineage>
        <taxon>Bacteria</taxon>
        <taxon>Pseudomonadati</taxon>
        <taxon>Bacteroidota</taxon>
        <taxon>Bacteroidia</taxon>
        <taxon>Bacteroidales</taxon>
        <taxon>Porphyromonadaceae</taxon>
        <taxon>Sanguibacteroides</taxon>
    </lineage>
</organism>
<dbReference type="NCBIfam" id="TIGR04057">
    <property type="entry name" value="SusC_RagA_signa"/>
    <property type="match status" value="1"/>
</dbReference>
<evidence type="ECO:0000256" key="7">
    <source>
        <dbReference type="PROSITE-ProRule" id="PRU01360"/>
    </source>
</evidence>